<comment type="caution">
    <text evidence="1">The sequence shown here is derived from an EMBL/GenBank/DDBJ whole genome shotgun (WGS) entry which is preliminary data.</text>
</comment>
<dbReference type="Pfam" id="PF11951">
    <property type="entry name" value="Fungal_trans_2"/>
    <property type="match status" value="1"/>
</dbReference>
<reference evidence="1 2" key="1">
    <citation type="journal article" date="2024" name="Commun. Biol.">
        <title>Comparative genomic analysis of thermophilic fungi reveals convergent evolutionary adaptations and gene losses.</title>
        <authorList>
            <person name="Steindorff A.S."/>
            <person name="Aguilar-Pontes M.V."/>
            <person name="Robinson A.J."/>
            <person name="Andreopoulos B."/>
            <person name="LaButti K."/>
            <person name="Kuo A."/>
            <person name="Mondo S."/>
            <person name="Riley R."/>
            <person name="Otillar R."/>
            <person name="Haridas S."/>
            <person name="Lipzen A."/>
            <person name="Grimwood J."/>
            <person name="Schmutz J."/>
            <person name="Clum A."/>
            <person name="Reid I.D."/>
            <person name="Moisan M.C."/>
            <person name="Butler G."/>
            <person name="Nguyen T.T.M."/>
            <person name="Dewar K."/>
            <person name="Conant G."/>
            <person name="Drula E."/>
            <person name="Henrissat B."/>
            <person name="Hansel C."/>
            <person name="Singer S."/>
            <person name="Hutchinson M.I."/>
            <person name="de Vries R.P."/>
            <person name="Natvig D.O."/>
            <person name="Powell A.J."/>
            <person name="Tsang A."/>
            <person name="Grigoriev I.V."/>
        </authorList>
    </citation>
    <scope>NUCLEOTIDE SEQUENCE [LARGE SCALE GENOMIC DNA]</scope>
    <source>
        <strain evidence="1 2">CBS 494.80</strain>
    </source>
</reference>
<sequence>MPKEAQPLLFIQVTNPEDLVATQTRKQIRRHVMKHATRAKRQKAAEEDNTLVSQQSWLPSIPYFVPPIQWRFYMPAFLNNWMTCKKMSSRTENSIHAAQGMWLEKATRNPAMLHAILAMSAAYHHKLSYERLQQVAWYHIGQAIVEINKALTDTFTAVSDEIFLAVVAVASFENLRGNSHACRTHLSGLQSMVNARGGLHTMSMLVKHSIHWIDGSYATAAASKPVFPLQASDFESAGLKTVLIPDSAGNCLNPQLHGIILQLRKLGSIVDSSYSSTVTLNEMWEFVTLRTHVDIELLSMPLVILPYSQSSEYVVGTVAEVVRLGALIYLNLVCRCVSTHSRVHRSLSGRLAQSVQRLQGGMVRCMPENLSILLWAVVLGGGASTEAAGRTTLGSFFQELIPYMGVTSWVDCRSVMENVTYSDRGCGEVCEAFYTEATAASNLEAKD</sequence>
<name>A0ABR4C174_9HELO</name>
<dbReference type="PANTHER" id="PTHR37540">
    <property type="entry name" value="TRANSCRIPTION FACTOR (ACR-2), PUTATIVE-RELATED-RELATED"/>
    <property type="match status" value="1"/>
</dbReference>
<evidence type="ECO:0000313" key="1">
    <source>
        <dbReference type="EMBL" id="KAL2063136.1"/>
    </source>
</evidence>
<dbReference type="PANTHER" id="PTHR37540:SF5">
    <property type="entry name" value="TRANSCRIPTION FACTOR DOMAIN-CONTAINING PROTEIN"/>
    <property type="match status" value="1"/>
</dbReference>
<dbReference type="EMBL" id="JAZHXI010000016">
    <property type="protein sequence ID" value="KAL2063136.1"/>
    <property type="molecule type" value="Genomic_DNA"/>
</dbReference>
<dbReference type="Proteomes" id="UP001595075">
    <property type="component" value="Unassembled WGS sequence"/>
</dbReference>
<organism evidence="1 2">
    <name type="scientific">Oculimacula yallundae</name>
    <dbReference type="NCBI Taxonomy" id="86028"/>
    <lineage>
        <taxon>Eukaryota</taxon>
        <taxon>Fungi</taxon>
        <taxon>Dikarya</taxon>
        <taxon>Ascomycota</taxon>
        <taxon>Pezizomycotina</taxon>
        <taxon>Leotiomycetes</taxon>
        <taxon>Helotiales</taxon>
        <taxon>Ploettnerulaceae</taxon>
        <taxon>Oculimacula</taxon>
    </lineage>
</organism>
<proteinExistence type="predicted"/>
<keyword evidence="2" id="KW-1185">Reference proteome</keyword>
<dbReference type="InterPro" id="IPR021858">
    <property type="entry name" value="Fun_TF"/>
</dbReference>
<gene>
    <name evidence="1" type="ORF">VTL71DRAFT_6208</name>
</gene>
<protein>
    <submittedName>
        <fullName evidence="1">Uncharacterized protein</fullName>
    </submittedName>
</protein>
<accession>A0ABR4C174</accession>
<evidence type="ECO:0000313" key="2">
    <source>
        <dbReference type="Proteomes" id="UP001595075"/>
    </source>
</evidence>